<dbReference type="PANTHER" id="PTHR33525">
    <property type="match status" value="1"/>
</dbReference>
<dbReference type="InterPro" id="IPR013976">
    <property type="entry name" value="HDOD"/>
</dbReference>
<accession>A0A809R1I2</accession>
<reference evidence="2" key="1">
    <citation type="journal article" name="DNA Res.">
        <title>The physiological potential of anammox bacteria as revealed by their core genome structure.</title>
        <authorList>
            <person name="Okubo T."/>
            <person name="Toyoda A."/>
            <person name="Fukuhara K."/>
            <person name="Uchiyama I."/>
            <person name="Harigaya Y."/>
            <person name="Kuroiwa M."/>
            <person name="Suzuki T."/>
            <person name="Murakami Y."/>
            <person name="Suwa Y."/>
            <person name="Takami H."/>
        </authorList>
    </citation>
    <scope>NUCLEOTIDE SEQUENCE</scope>
    <source>
        <strain evidence="2">317325-3</strain>
    </source>
</reference>
<feature type="domain" description="HDOD" evidence="1">
    <location>
        <begin position="25"/>
        <end position="217"/>
    </location>
</feature>
<sequence length="295" mass="32503">MDATDFFEADLGDEAALETLKSLSVPPCPEIIVELLGEARREDIDFIRISRLITGDVALAAAALKSANSPFFALRRKVQSVQQAVAVLGLRNLLKIIYGVALKQSLGGADAPALARFWDRSNYNAVVSAYLAGRLPGLSTDDAYTFGLFHDAGIAILMQKFPDYRQTLMQANATPAAMTALEDERHHTNHVLVGALLARNWYLPEPVVWAIRYHHDPDVYANPGRHATPDVCQLVAVRLISEHIVARFLGYPDDAEWEHAKEAALGRLGWFEEDVDDLARGLAVDLGEIQAYRSV</sequence>
<evidence type="ECO:0000313" key="2">
    <source>
        <dbReference type="EMBL" id="BBO20608.1"/>
    </source>
</evidence>
<dbReference type="Gene3D" id="1.10.3210.10">
    <property type="entry name" value="Hypothetical protein af1432"/>
    <property type="match status" value="1"/>
</dbReference>
<dbReference type="KEGG" id="ddz:DSYM_13070"/>
<evidence type="ECO:0000259" key="1">
    <source>
        <dbReference type="PROSITE" id="PS51833"/>
    </source>
</evidence>
<dbReference type="PROSITE" id="PS51833">
    <property type="entry name" value="HDOD"/>
    <property type="match status" value="1"/>
</dbReference>
<evidence type="ECO:0000313" key="3">
    <source>
        <dbReference type="Proteomes" id="UP000662914"/>
    </source>
</evidence>
<name>A0A809R1I2_9PROT</name>
<dbReference type="InterPro" id="IPR052340">
    <property type="entry name" value="RNase_Y/CdgJ"/>
</dbReference>
<gene>
    <name evidence="2" type="ORF">DSYM_13070</name>
</gene>
<dbReference type="SUPFAM" id="SSF109604">
    <property type="entry name" value="HD-domain/PDEase-like"/>
    <property type="match status" value="1"/>
</dbReference>
<proteinExistence type="predicted"/>
<dbReference type="PANTHER" id="PTHR33525:SF6">
    <property type="entry name" value="HDOD DOMAIN-CONTAINING PROTEIN"/>
    <property type="match status" value="1"/>
</dbReference>
<protein>
    <recommendedName>
        <fullName evidence="1">HDOD domain-containing protein</fullName>
    </recommendedName>
</protein>
<dbReference type="Proteomes" id="UP000662914">
    <property type="component" value="Chromosome"/>
</dbReference>
<dbReference type="Pfam" id="PF08668">
    <property type="entry name" value="HDOD"/>
    <property type="match status" value="1"/>
</dbReference>
<dbReference type="EMBL" id="AP021857">
    <property type="protein sequence ID" value="BBO20608.1"/>
    <property type="molecule type" value="Genomic_DNA"/>
</dbReference>
<organism evidence="2 3">
    <name type="scientific">Candidatus Desulfobacillus denitrificans</name>
    <dbReference type="NCBI Taxonomy" id="2608985"/>
    <lineage>
        <taxon>Bacteria</taxon>
        <taxon>Pseudomonadati</taxon>
        <taxon>Pseudomonadota</taxon>
        <taxon>Betaproteobacteria</taxon>
        <taxon>Candidatus Desulfobacillus</taxon>
    </lineage>
</organism>
<dbReference type="AlphaFoldDB" id="A0A809R1I2"/>